<reference evidence="1" key="1">
    <citation type="submission" date="2020-09" db="EMBL/GenBank/DDBJ databases">
        <title>Genome-Enabled Discovery of Anthraquinone Biosynthesis in Senna tora.</title>
        <authorList>
            <person name="Kang S.-H."/>
            <person name="Pandey R.P."/>
            <person name="Lee C.-M."/>
            <person name="Sim J.-S."/>
            <person name="Jeong J.-T."/>
            <person name="Choi B.-S."/>
            <person name="Jung M."/>
            <person name="Ginzburg D."/>
            <person name="Zhao K."/>
            <person name="Won S.Y."/>
            <person name="Oh T.-J."/>
            <person name="Yu Y."/>
            <person name="Kim N.-H."/>
            <person name="Lee O.R."/>
            <person name="Lee T.-H."/>
            <person name="Bashyal P."/>
            <person name="Kim T.-S."/>
            <person name="Lee W.-H."/>
            <person name="Kawkins C."/>
            <person name="Kim C.-K."/>
            <person name="Kim J.S."/>
            <person name="Ahn B.O."/>
            <person name="Rhee S.Y."/>
            <person name="Sohng J.K."/>
        </authorList>
    </citation>
    <scope>NUCLEOTIDE SEQUENCE</scope>
    <source>
        <tissue evidence="1">Leaf</tissue>
    </source>
</reference>
<protein>
    <submittedName>
        <fullName evidence="1">Zinc finger BED domain-containing protein RICESLEEPER 2-like</fullName>
    </submittedName>
</protein>
<accession>A0A834SWY8</accession>
<dbReference type="OrthoDB" id="1417698at2759"/>
<comment type="caution">
    <text evidence="1">The sequence shown here is derived from an EMBL/GenBank/DDBJ whole genome shotgun (WGS) entry which is preliminary data.</text>
</comment>
<name>A0A834SWY8_9FABA</name>
<dbReference type="AlphaFoldDB" id="A0A834SWY8"/>
<dbReference type="Proteomes" id="UP000634136">
    <property type="component" value="Unassembled WGS sequence"/>
</dbReference>
<keyword evidence="2" id="KW-1185">Reference proteome</keyword>
<proteinExistence type="predicted"/>
<gene>
    <name evidence="1" type="ORF">G2W53_037254</name>
</gene>
<sequence>MLGRRSLSFDLKSYDPEIERTLRLLRAHKQEEMAGEPLRPLKEYFTPSKYDSPSSTRLPEIGANQFEIKPSIIQMTGVMDVSVLNMKVKLNVFKDSSQPSIYDDSDCFKVDIIDEIIQETLPTILSKDPLETTLTYSEWENIDVRESMLDLNSLETSSWVAKDELLPPLAKWPPIPSIISPPKLELKPLPSKLNL</sequence>
<dbReference type="EMBL" id="JAAIUW010000011">
    <property type="protein sequence ID" value="KAF7810511.1"/>
    <property type="molecule type" value="Genomic_DNA"/>
</dbReference>
<organism evidence="1 2">
    <name type="scientific">Senna tora</name>
    <dbReference type="NCBI Taxonomy" id="362788"/>
    <lineage>
        <taxon>Eukaryota</taxon>
        <taxon>Viridiplantae</taxon>
        <taxon>Streptophyta</taxon>
        <taxon>Embryophyta</taxon>
        <taxon>Tracheophyta</taxon>
        <taxon>Spermatophyta</taxon>
        <taxon>Magnoliopsida</taxon>
        <taxon>eudicotyledons</taxon>
        <taxon>Gunneridae</taxon>
        <taxon>Pentapetalae</taxon>
        <taxon>rosids</taxon>
        <taxon>fabids</taxon>
        <taxon>Fabales</taxon>
        <taxon>Fabaceae</taxon>
        <taxon>Caesalpinioideae</taxon>
        <taxon>Cassia clade</taxon>
        <taxon>Senna</taxon>
    </lineage>
</organism>
<evidence type="ECO:0000313" key="1">
    <source>
        <dbReference type="EMBL" id="KAF7810511.1"/>
    </source>
</evidence>
<evidence type="ECO:0000313" key="2">
    <source>
        <dbReference type="Proteomes" id="UP000634136"/>
    </source>
</evidence>